<feature type="region of interest" description="Disordered" evidence="1">
    <location>
        <begin position="13"/>
        <end position="39"/>
    </location>
</feature>
<accession>A0AAW0GKI8</accession>
<gene>
    <name evidence="2" type="ORF">QCA50_004087</name>
</gene>
<feature type="compositionally biased region" description="Low complexity" evidence="1">
    <location>
        <begin position="17"/>
        <end position="28"/>
    </location>
</feature>
<sequence>MLLLVTPFAAALPMNSPTPTTTQTYQDTAVPPSKDGLNLQSRMDLSQMSPAEVERLHTFSSGLGKVGLHSPMESALASAQAAAVQAAAEAAASRASMR</sequence>
<organism evidence="2 3">
    <name type="scientific">Cerrena zonata</name>
    <dbReference type="NCBI Taxonomy" id="2478898"/>
    <lineage>
        <taxon>Eukaryota</taxon>
        <taxon>Fungi</taxon>
        <taxon>Dikarya</taxon>
        <taxon>Basidiomycota</taxon>
        <taxon>Agaricomycotina</taxon>
        <taxon>Agaricomycetes</taxon>
        <taxon>Polyporales</taxon>
        <taxon>Cerrenaceae</taxon>
        <taxon>Cerrena</taxon>
    </lineage>
</organism>
<keyword evidence="3" id="KW-1185">Reference proteome</keyword>
<evidence type="ECO:0000256" key="1">
    <source>
        <dbReference type="SAM" id="MobiDB-lite"/>
    </source>
</evidence>
<proteinExistence type="predicted"/>
<name>A0AAW0GKI8_9APHY</name>
<evidence type="ECO:0000313" key="2">
    <source>
        <dbReference type="EMBL" id="KAK7692462.1"/>
    </source>
</evidence>
<protein>
    <submittedName>
        <fullName evidence="2">Uncharacterized protein</fullName>
    </submittedName>
</protein>
<dbReference type="AlphaFoldDB" id="A0AAW0GKI8"/>
<dbReference type="Proteomes" id="UP001385951">
    <property type="component" value="Unassembled WGS sequence"/>
</dbReference>
<dbReference type="EMBL" id="JASBNA010000004">
    <property type="protein sequence ID" value="KAK7692462.1"/>
    <property type="molecule type" value="Genomic_DNA"/>
</dbReference>
<comment type="caution">
    <text evidence="2">The sequence shown here is derived from an EMBL/GenBank/DDBJ whole genome shotgun (WGS) entry which is preliminary data.</text>
</comment>
<reference evidence="2 3" key="1">
    <citation type="submission" date="2022-09" db="EMBL/GenBank/DDBJ databases">
        <authorList>
            <person name="Palmer J.M."/>
        </authorList>
    </citation>
    <scope>NUCLEOTIDE SEQUENCE [LARGE SCALE GENOMIC DNA]</scope>
    <source>
        <strain evidence="2 3">DSM 7382</strain>
    </source>
</reference>
<evidence type="ECO:0000313" key="3">
    <source>
        <dbReference type="Proteomes" id="UP001385951"/>
    </source>
</evidence>